<accession>A0A923RNL9</accession>
<keyword evidence="2" id="KW-1185">Reference proteome</keyword>
<evidence type="ECO:0000313" key="2">
    <source>
        <dbReference type="Proteomes" id="UP000652477"/>
    </source>
</evidence>
<comment type="caution">
    <text evidence="1">The sequence shown here is derived from an EMBL/GenBank/DDBJ whole genome shotgun (WGS) entry which is preliminary data.</text>
</comment>
<dbReference type="AlphaFoldDB" id="A0A923RNL9"/>
<gene>
    <name evidence="1" type="ORF">H8S37_01290</name>
</gene>
<sequence length="250" mass="28549">MKKKRRKRKTGRKILITFLTLFLLGVIVVFGFRTKNIQVTGNSYYGENSIVTWISKDKLSVNSLYTFLKYRFMNPTLPSGVEEMKVSLKSPWTVKVQVKEKTMIGYIDYDNAYLYFDKEGTASLRTKKVIEGVPYIQGMEVELSKVKIGKALPVSDKNIFQKIVEVSKYLEKYQLNPDSISCPGGEIYLTFGVVTVQLGKKEYEDRIAQIPPILEKLTEQYPDQAGILHLENYDTSNTAIRFVPEAAEGE</sequence>
<dbReference type="RefSeq" id="WP_186874251.1">
    <property type="nucleotide sequence ID" value="NZ_JACOPF010000001.1"/>
</dbReference>
<organism evidence="1 2">
    <name type="scientific">Mediterraneibacter hominis</name>
    <dbReference type="NCBI Taxonomy" id="2763054"/>
    <lineage>
        <taxon>Bacteria</taxon>
        <taxon>Bacillati</taxon>
        <taxon>Bacillota</taxon>
        <taxon>Clostridia</taxon>
        <taxon>Lachnospirales</taxon>
        <taxon>Lachnospiraceae</taxon>
        <taxon>Mediterraneibacter</taxon>
    </lineage>
</organism>
<protein>
    <submittedName>
        <fullName evidence="1">Cell division protein FtsQ</fullName>
    </submittedName>
</protein>
<keyword evidence="1" id="KW-0132">Cell division</keyword>
<dbReference type="Proteomes" id="UP000652477">
    <property type="component" value="Unassembled WGS sequence"/>
</dbReference>
<reference evidence="1" key="1">
    <citation type="submission" date="2020-08" db="EMBL/GenBank/DDBJ databases">
        <title>Genome public.</title>
        <authorList>
            <person name="Liu C."/>
            <person name="Sun Q."/>
        </authorList>
    </citation>
    <scope>NUCLEOTIDE SEQUENCE</scope>
    <source>
        <strain evidence="1">NSJ-55</strain>
    </source>
</reference>
<name>A0A923RNL9_9FIRM</name>
<keyword evidence="1" id="KW-0131">Cell cycle</keyword>
<dbReference type="EMBL" id="JACOPF010000001">
    <property type="protein sequence ID" value="MBC5687569.1"/>
    <property type="molecule type" value="Genomic_DNA"/>
</dbReference>
<dbReference type="GO" id="GO:0051301">
    <property type="term" value="P:cell division"/>
    <property type="evidence" value="ECO:0007669"/>
    <property type="project" value="UniProtKB-KW"/>
</dbReference>
<proteinExistence type="predicted"/>
<evidence type="ECO:0000313" key="1">
    <source>
        <dbReference type="EMBL" id="MBC5687569.1"/>
    </source>
</evidence>